<dbReference type="Pfam" id="PF00069">
    <property type="entry name" value="Pkinase"/>
    <property type="match status" value="2"/>
</dbReference>
<evidence type="ECO:0000256" key="2">
    <source>
        <dbReference type="ARBA" id="ARBA00022741"/>
    </source>
</evidence>
<feature type="compositionally biased region" description="Low complexity" evidence="6">
    <location>
        <begin position="1048"/>
        <end position="1073"/>
    </location>
</feature>
<dbReference type="InterPro" id="IPR008271">
    <property type="entry name" value="Ser/Thr_kinase_AS"/>
</dbReference>
<evidence type="ECO:0000256" key="1">
    <source>
        <dbReference type="ARBA" id="ARBA00022679"/>
    </source>
</evidence>
<feature type="binding site" evidence="5">
    <location>
        <position position="38"/>
    </location>
    <ligand>
        <name>ATP</name>
        <dbReference type="ChEBI" id="CHEBI:30616"/>
    </ligand>
</feature>
<keyword evidence="4 5" id="KW-0067">ATP-binding</keyword>
<feature type="compositionally biased region" description="Gly residues" evidence="6">
    <location>
        <begin position="1264"/>
        <end position="1274"/>
    </location>
</feature>
<dbReference type="InterPro" id="IPR050117">
    <property type="entry name" value="MAPK"/>
</dbReference>
<dbReference type="PROSITE" id="PS00107">
    <property type="entry name" value="PROTEIN_KINASE_ATP"/>
    <property type="match status" value="1"/>
</dbReference>
<feature type="region of interest" description="Disordered" evidence="6">
    <location>
        <begin position="1048"/>
        <end position="1101"/>
    </location>
</feature>
<dbReference type="PROSITE" id="PS50011">
    <property type="entry name" value="PROTEIN_KINASE_DOM"/>
    <property type="match status" value="1"/>
</dbReference>
<reference evidence="8" key="1">
    <citation type="journal article" date="2020" name="bioRxiv">
        <title>Comparative genomics of Chlamydomonas.</title>
        <authorList>
            <person name="Craig R.J."/>
            <person name="Hasan A.R."/>
            <person name="Ness R.W."/>
            <person name="Keightley P.D."/>
        </authorList>
    </citation>
    <scope>NUCLEOTIDE SEQUENCE</scope>
    <source>
        <strain evidence="8">SAG 7.73</strain>
    </source>
</reference>
<feature type="region of interest" description="Disordered" evidence="6">
    <location>
        <begin position="1206"/>
        <end position="1225"/>
    </location>
</feature>
<feature type="compositionally biased region" description="Low complexity" evidence="6">
    <location>
        <begin position="960"/>
        <end position="988"/>
    </location>
</feature>
<feature type="region of interest" description="Disordered" evidence="6">
    <location>
        <begin position="959"/>
        <end position="1002"/>
    </location>
</feature>
<keyword evidence="2 5" id="KW-0547">Nucleotide-binding</keyword>
<gene>
    <name evidence="8" type="ORF">HXX76_006451</name>
</gene>
<organism evidence="8 9">
    <name type="scientific">Chlamydomonas incerta</name>
    <dbReference type="NCBI Taxonomy" id="51695"/>
    <lineage>
        <taxon>Eukaryota</taxon>
        <taxon>Viridiplantae</taxon>
        <taxon>Chlorophyta</taxon>
        <taxon>core chlorophytes</taxon>
        <taxon>Chlorophyceae</taxon>
        <taxon>CS clade</taxon>
        <taxon>Chlamydomonadales</taxon>
        <taxon>Chlamydomonadaceae</taxon>
        <taxon>Chlamydomonas</taxon>
    </lineage>
</organism>
<feature type="compositionally biased region" description="Low complexity" evidence="6">
    <location>
        <begin position="200"/>
        <end position="211"/>
    </location>
</feature>
<dbReference type="Gene3D" id="1.10.510.10">
    <property type="entry name" value="Transferase(Phosphotransferase) domain 1"/>
    <property type="match status" value="1"/>
</dbReference>
<feature type="compositionally biased region" description="Low complexity" evidence="6">
    <location>
        <begin position="472"/>
        <end position="490"/>
    </location>
</feature>
<dbReference type="Proteomes" id="UP000650467">
    <property type="component" value="Unassembled WGS sequence"/>
</dbReference>
<dbReference type="PROSITE" id="PS00108">
    <property type="entry name" value="PROTEIN_KINASE_ST"/>
    <property type="match status" value="1"/>
</dbReference>
<feature type="compositionally biased region" description="Low complexity" evidence="6">
    <location>
        <begin position="164"/>
        <end position="185"/>
    </location>
</feature>
<feature type="domain" description="Protein kinase" evidence="7">
    <location>
        <begin position="10"/>
        <end position="388"/>
    </location>
</feature>
<evidence type="ECO:0000256" key="3">
    <source>
        <dbReference type="ARBA" id="ARBA00022777"/>
    </source>
</evidence>
<feature type="region of interest" description="Disordered" evidence="6">
    <location>
        <begin position="652"/>
        <end position="671"/>
    </location>
</feature>
<dbReference type="InterPro" id="IPR000719">
    <property type="entry name" value="Prot_kinase_dom"/>
</dbReference>
<dbReference type="SUPFAM" id="SSF56112">
    <property type="entry name" value="Protein kinase-like (PK-like)"/>
    <property type="match status" value="1"/>
</dbReference>
<evidence type="ECO:0000313" key="9">
    <source>
        <dbReference type="Proteomes" id="UP000650467"/>
    </source>
</evidence>
<keyword evidence="3" id="KW-0418">Kinase</keyword>
<dbReference type="GO" id="GO:0005524">
    <property type="term" value="F:ATP binding"/>
    <property type="evidence" value="ECO:0007669"/>
    <property type="project" value="UniProtKB-UniRule"/>
</dbReference>
<feature type="compositionally biased region" description="Polar residues" evidence="6">
    <location>
        <begin position="596"/>
        <end position="621"/>
    </location>
</feature>
<evidence type="ECO:0000256" key="4">
    <source>
        <dbReference type="ARBA" id="ARBA00022840"/>
    </source>
</evidence>
<accession>A0A835W1B5</accession>
<dbReference type="PANTHER" id="PTHR24055">
    <property type="entry name" value="MITOGEN-ACTIVATED PROTEIN KINASE"/>
    <property type="match status" value="1"/>
</dbReference>
<dbReference type="InterPro" id="IPR017441">
    <property type="entry name" value="Protein_kinase_ATP_BS"/>
</dbReference>
<dbReference type="Gene3D" id="3.30.200.20">
    <property type="entry name" value="Phosphorylase Kinase, domain 1"/>
    <property type="match status" value="1"/>
</dbReference>
<dbReference type="GO" id="GO:0004672">
    <property type="term" value="F:protein kinase activity"/>
    <property type="evidence" value="ECO:0007669"/>
    <property type="project" value="InterPro"/>
</dbReference>
<feature type="region of interest" description="Disordered" evidence="6">
    <location>
        <begin position="472"/>
        <end position="493"/>
    </location>
</feature>
<name>A0A835W1B5_CHLIN</name>
<evidence type="ECO:0000256" key="6">
    <source>
        <dbReference type="SAM" id="MobiDB-lite"/>
    </source>
</evidence>
<feature type="region of interest" description="Disordered" evidence="6">
    <location>
        <begin position="1242"/>
        <end position="1274"/>
    </location>
</feature>
<dbReference type="InterPro" id="IPR011009">
    <property type="entry name" value="Kinase-like_dom_sf"/>
</dbReference>
<feature type="compositionally biased region" description="Low complexity" evidence="6">
    <location>
        <begin position="1084"/>
        <end position="1096"/>
    </location>
</feature>
<feature type="compositionally biased region" description="Gly residues" evidence="6">
    <location>
        <begin position="186"/>
        <end position="199"/>
    </location>
</feature>
<proteinExistence type="predicted"/>
<sequence length="1363" mass="135337">MAQNRGAQRYEPIAQIGAGAFGTVALAHNGAGALVAVKATKAPDDPLSLRLAQREARALRQCDHPCIIKLLDCFRSPSGRAYLVRGYVNGCASTLLESCPRGLSPVTLKLLAWQMCLALSHMHTGQTQLLHRDIKPSNILVNAEGVAKLCDFGLARALPLATSASAASGSGSPDASVGSASSGSRSGSGVGSGGGGSGSGRYVAGAQRPAQQPQQQLLSSYVVTRWYRPPEILLSQTYGPPADIFSLGATIAELAVGIPLFPGATTPDQLNRLCRCFGPLPPHMTAALAAMAARSATPAVAAELSVVGTQRGRTLKQRLYGCCDGTGGYTTRGIGAGGAAPGAAAAPLPRRSARAEPDARLLEFLQACMELDPAMRRTADQLLDLPYFDDVPQLVAASGSPALYELLTMEVGKRSAAAAAAARAAGAAEVQEDAAVATVCVSHFRQRVAPRTAAEGPETLHDGVTRRLRAAGLDDQQQQQQQQQSAAAAGHGAGIVAGGGSGLITKLGVGKGAHTPSATPTPEGGPTPQATTPMSGMSAVSVATSVLSFLPSPPQPPPLHHPPQEQEISFGDGVAPPQPHRHHHHHHHDHHHHPHANQQTQAPGQHQHVLDTQPSSSCLNGASTDGPLACAQQQQLQQQPFMPHTLPAGAAAAVTMSQQQRSPPTAAGVAAAAIGPQQLDRAQSGPPSDCGLSTAPNGSTIAGTTVGAELETSAFGSSSTSGFVAFSSATGSGRTAAPVRALCTSEGAALKGSAGAGVSYNQQALQLQPPSPQPQSGVAFMPQPAAAGGLSNVPAPGPAAAVGGNLAAAAPDVGSSPHAASAPNPTINWEQLYTEHLQQKKNQLQPQLQLQPFPQHAPAASPGFGAAASLRVGAELPAAPAAAAVSAPLYVSCQPPGMVARLPSVPESTTSPAAAALLQQLNAVMGAAAAAQATKQQSESSFKEEISFGEDAAVAGVPPAATRSNTAGGSSSSAGGSRDTRAASAARSPLSQASSRAAHAAGNVQQTAAAAAATEAAVGAAEGESSPPRAACTGATTTAAATAAAETAAPCQQQLPPPQQLVVPPGVDRPWPAGGTGDPGGGTPQPEAAPATAAPASGHEPKNWQAAVLETMLLGVPVDVAGLISTGGDATGGWPEAACPGSSLRSGGAANDDAGECTACDRTCGNAGPGPAVAATTVAGSAVEAAAAPECAGGFSRLDELELLGPNAGEQEGQGGHGKQGVVRVWPTGNVSGGSVCGGAGLSSTTASRSSSNSSSSSDSSRYGGSGGSGGSGSVTGTTPHVCTSVAAFAAAAAAVDLESASAAGAGAAAAPHAQAAAVSSCAISGSNGGSFSTLRRPPAECFLRGSRTAAPRILRLLELAPA</sequence>
<dbReference type="SMART" id="SM00220">
    <property type="entry name" value="S_TKc"/>
    <property type="match status" value="1"/>
</dbReference>
<feature type="compositionally biased region" description="Low complexity" evidence="6">
    <location>
        <begin position="1242"/>
        <end position="1263"/>
    </location>
</feature>
<keyword evidence="1" id="KW-0808">Transferase</keyword>
<feature type="region of interest" description="Disordered" evidence="6">
    <location>
        <begin position="507"/>
        <end position="621"/>
    </location>
</feature>
<feature type="compositionally biased region" description="Gly residues" evidence="6">
    <location>
        <begin position="1074"/>
        <end position="1083"/>
    </location>
</feature>
<feature type="region of interest" description="Disordered" evidence="6">
    <location>
        <begin position="164"/>
        <end position="211"/>
    </location>
</feature>
<evidence type="ECO:0000313" key="8">
    <source>
        <dbReference type="EMBL" id="KAG2436932.1"/>
    </source>
</evidence>
<protein>
    <recommendedName>
        <fullName evidence="7">Protein kinase domain-containing protein</fullName>
    </recommendedName>
</protein>
<keyword evidence="9" id="KW-1185">Reference proteome</keyword>
<feature type="compositionally biased region" description="Basic residues" evidence="6">
    <location>
        <begin position="579"/>
        <end position="595"/>
    </location>
</feature>
<comment type="caution">
    <text evidence="8">The sequence shown here is derived from an EMBL/GenBank/DDBJ whole genome shotgun (WGS) entry which is preliminary data.</text>
</comment>
<feature type="compositionally biased region" description="Pro residues" evidence="6">
    <location>
        <begin position="551"/>
        <end position="561"/>
    </location>
</feature>
<dbReference type="OrthoDB" id="550493at2759"/>
<evidence type="ECO:0000259" key="7">
    <source>
        <dbReference type="PROSITE" id="PS50011"/>
    </source>
</evidence>
<dbReference type="EMBL" id="JAEHOC010000012">
    <property type="protein sequence ID" value="KAG2436932.1"/>
    <property type="molecule type" value="Genomic_DNA"/>
</dbReference>
<evidence type="ECO:0000256" key="5">
    <source>
        <dbReference type="PROSITE-ProRule" id="PRU10141"/>
    </source>
</evidence>